<sequence>MTVYSVAGCEHKVEKLPLSVREWTCPVCGAVHDRDINAAKNLEEYAVSYTVSACGGEGSGLGRKPKTKPAPVKQEFNTMTTFS</sequence>
<dbReference type="Proteomes" id="UP001301326">
    <property type="component" value="Chromosome"/>
</dbReference>
<feature type="domain" description="Cas12f1-like TNB" evidence="3">
    <location>
        <begin position="9"/>
        <end position="42"/>
    </location>
</feature>
<organism evidence="4">
    <name type="scientific">Candidatus Thiothrix putei</name>
    <dbReference type="NCBI Taxonomy" id="3080811"/>
    <lineage>
        <taxon>Bacteria</taxon>
        <taxon>Pseudomonadati</taxon>
        <taxon>Pseudomonadota</taxon>
        <taxon>Gammaproteobacteria</taxon>
        <taxon>Thiotrichales</taxon>
        <taxon>Thiotrichaceae</taxon>
        <taxon>Thiothrix</taxon>
    </lineage>
</organism>
<gene>
    <name evidence="4" type="ORF">QJT81_08940</name>
</gene>
<dbReference type="GO" id="GO:0003677">
    <property type="term" value="F:DNA binding"/>
    <property type="evidence" value="ECO:0007669"/>
    <property type="project" value="UniProtKB-KW"/>
</dbReference>
<reference evidence="4" key="2">
    <citation type="submission" date="2023-04" db="EMBL/GenBank/DDBJ databases">
        <authorList>
            <person name="Beletskiy A.V."/>
            <person name="Mardanov A.V."/>
            <person name="Ravin N.V."/>
        </authorList>
    </citation>
    <scope>NUCLEOTIDE SEQUENCE</scope>
    <source>
        <strain evidence="4">GKL-02</strain>
    </source>
</reference>
<dbReference type="KEGG" id="tput:QJT81_08940"/>
<accession>A0AA95KS89</accession>
<evidence type="ECO:0000256" key="1">
    <source>
        <dbReference type="ARBA" id="ARBA00023125"/>
    </source>
</evidence>
<feature type="region of interest" description="Disordered" evidence="2">
    <location>
        <begin position="56"/>
        <end position="83"/>
    </location>
</feature>
<proteinExistence type="predicted"/>
<dbReference type="AlphaFoldDB" id="A0AA95KS89"/>
<evidence type="ECO:0000313" key="4">
    <source>
        <dbReference type="EMBL" id="WGZ96078.1"/>
    </source>
</evidence>
<reference evidence="4" key="1">
    <citation type="journal article" date="2023" name="Int. J. Mol. Sci.">
        <title>Metagenomics Revealed a New Genus 'Candidatus Thiocaldithrix dubininis' gen. nov., sp. nov. and a New Species 'Candidatus Thiothrix putei' sp. nov. in the Family Thiotrichaceae, Some Members of Which Have Traits of Both Na+- and H+-Motive Energetics.</title>
        <authorList>
            <person name="Ravin N.V."/>
            <person name="Muntyan M.S."/>
            <person name="Smolyakov D.D."/>
            <person name="Rudenko T.S."/>
            <person name="Beletsky A.V."/>
            <person name="Mardanov A.V."/>
            <person name="Grabovich M.Y."/>
        </authorList>
    </citation>
    <scope>NUCLEOTIDE SEQUENCE</scope>
    <source>
        <strain evidence="4">GKL-02</strain>
    </source>
</reference>
<keyword evidence="1" id="KW-0238">DNA-binding</keyword>
<evidence type="ECO:0000259" key="3">
    <source>
        <dbReference type="Pfam" id="PF07282"/>
    </source>
</evidence>
<name>A0AA95KS89_9GAMM</name>
<dbReference type="InterPro" id="IPR010095">
    <property type="entry name" value="Cas12f1-like_TNB"/>
</dbReference>
<dbReference type="EMBL" id="CP124756">
    <property type="protein sequence ID" value="WGZ96078.1"/>
    <property type="molecule type" value="Genomic_DNA"/>
</dbReference>
<dbReference type="Pfam" id="PF07282">
    <property type="entry name" value="Cas12f1-like_TNB"/>
    <property type="match status" value="1"/>
</dbReference>
<evidence type="ECO:0000256" key="2">
    <source>
        <dbReference type="SAM" id="MobiDB-lite"/>
    </source>
</evidence>
<protein>
    <submittedName>
        <fullName evidence="4">Zinc ribbon domain-containing protein</fullName>
    </submittedName>
</protein>